<evidence type="ECO:0000256" key="2">
    <source>
        <dbReference type="ARBA" id="ARBA00004496"/>
    </source>
</evidence>
<dbReference type="PANTHER" id="PTHR10012">
    <property type="entry name" value="SERINE/THREONINE-PROTEIN PHOSPHATASE 2A REGULATORY SUBUNIT B"/>
    <property type="match status" value="1"/>
</dbReference>
<dbReference type="AlphaFoldDB" id="A0AAD7UUB5"/>
<dbReference type="PANTHER" id="PTHR10012:SF0">
    <property type="entry name" value="SERINE_THREONINE-PROTEIN PHOSPHATASE 2A ACTIVATOR"/>
    <property type="match status" value="1"/>
</dbReference>
<dbReference type="GO" id="GO:0008160">
    <property type="term" value="F:protein tyrosine phosphatase activator activity"/>
    <property type="evidence" value="ECO:0007669"/>
    <property type="project" value="TreeGrafter"/>
</dbReference>
<evidence type="ECO:0000256" key="3">
    <source>
        <dbReference type="ARBA" id="ARBA00011019"/>
    </source>
</evidence>
<evidence type="ECO:0000256" key="7">
    <source>
        <dbReference type="RuleBase" id="RU361210"/>
    </source>
</evidence>
<accession>A0AAD7UUB5</accession>
<evidence type="ECO:0000313" key="9">
    <source>
        <dbReference type="Proteomes" id="UP001234581"/>
    </source>
</evidence>
<keyword evidence="5 7" id="KW-0697">Rotamase</keyword>
<comment type="function">
    <text evidence="7">PPIases accelerate the folding of proteins. It catalyzes the cis-trans isomerization of proline imidic peptide bonds in oligopeptides.</text>
</comment>
<evidence type="ECO:0000256" key="4">
    <source>
        <dbReference type="ARBA" id="ARBA00022490"/>
    </source>
</evidence>
<comment type="catalytic activity">
    <reaction evidence="1 7">
        <text>[protein]-peptidylproline (omega=180) = [protein]-peptidylproline (omega=0)</text>
        <dbReference type="Rhea" id="RHEA:16237"/>
        <dbReference type="Rhea" id="RHEA-COMP:10747"/>
        <dbReference type="Rhea" id="RHEA-COMP:10748"/>
        <dbReference type="ChEBI" id="CHEBI:83833"/>
        <dbReference type="ChEBI" id="CHEBI:83834"/>
        <dbReference type="EC" id="5.2.1.8"/>
    </reaction>
</comment>
<dbReference type="InterPro" id="IPR037218">
    <property type="entry name" value="PTPA_sf"/>
</dbReference>
<dbReference type="Gene3D" id="1.20.120.1150">
    <property type="match status" value="1"/>
</dbReference>
<dbReference type="EC" id="5.2.1.8" evidence="7"/>
<dbReference type="GO" id="GO:0007052">
    <property type="term" value="P:mitotic spindle organization"/>
    <property type="evidence" value="ECO:0007669"/>
    <property type="project" value="TreeGrafter"/>
</dbReference>
<dbReference type="SUPFAM" id="SSF140984">
    <property type="entry name" value="PTPA-like"/>
    <property type="match status" value="1"/>
</dbReference>
<keyword evidence="4 7" id="KW-0963">Cytoplasm</keyword>
<comment type="similarity">
    <text evidence="3 7">Belongs to the PTPA-type PPIase family.</text>
</comment>
<evidence type="ECO:0000256" key="6">
    <source>
        <dbReference type="ARBA" id="ARBA00023235"/>
    </source>
</evidence>
<evidence type="ECO:0000313" key="8">
    <source>
        <dbReference type="EMBL" id="KAJ8653607.1"/>
    </source>
</evidence>
<gene>
    <name evidence="8" type="ORF">O0I10_010757</name>
</gene>
<protein>
    <recommendedName>
        <fullName evidence="7">Serine/threonine-protein phosphatase 2A activator</fullName>
        <ecNumber evidence="7">5.2.1.8</ecNumber>
    </recommendedName>
    <alternativeName>
        <fullName evidence="7">Phosphotyrosyl phosphatase activator</fullName>
    </alternativeName>
</protein>
<dbReference type="Pfam" id="PF03095">
    <property type="entry name" value="PTPA"/>
    <property type="match status" value="1"/>
</dbReference>
<comment type="caution">
    <text evidence="8">The sequence shown here is derived from an EMBL/GenBank/DDBJ whole genome shotgun (WGS) entry which is preliminary data.</text>
</comment>
<dbReference type="GO" id="GO:0003755">
    <property type="term" value="F:peptidyl-prolyl cis-trans isomerase activity"/>
    <property type="evidence" value="ECO:0007669"/>
    <property type="project" value="UniProtKB-KW"/>
</dbReference>
<dbReference type="GeneID" id="83218159"/>
<proteinExistence type="inferred from homology"/>
<keyword evidence="9" id="KW-1185">Reference proteome</keyword>
<dbReference type="InterPro" id="IPR004327">
    <property type="entry name" value="Phstyr_phstse_ac"/>
</dbReference>
<dbReference type="EMBL" id="JARTCD010000075">
    <property type="protein sequence ID" value="KAJ8653607.1"/>
    <property type="molecule type" value="Genomic_DNA"/>
</dbReference>
<dbReference type="GO" id="GO:0005737">
    <property type="term" value="C:cytoplasm"/>
    <property type="evidence" value="ECO:0007669"/>
    <property type="project" value="UniProtKB-SubCell"/>
</dbReference>
<evidence type="ECO:0000256" key="5">
    <source>
        <dbReference type="ARBA" id="ARBA00023110"/>
    </source>
</evidence>
<dbReference type="GO" id="GO:0000159">
    <property type="term" value="C:protein phosphatase type 2A complex"/>
    <property type="evidence" value="ECO:0007669"/>
    <property type="project" value="TreeGrafter"/>
</dbReference>
<keyword evidence="6 7" id="KW-0413">Isomerase</keyword>
<sequence length="372" mass="42320">MHDVGRCGDEMFPYVPKEFVEPLPSRNGSAVVMQKSLSSRLWEIPVNFFLLVAYAMNAVKEQLPCLSSTYTPAIPTKCIHTQVDIDRFIKTKAFSRLLTFVILLNASVTQKPNSYPCHVSQQTQRVLDMLDTLDSWLAEFPPLDNPQRFGNKAFRQWLSKVESNVDTIMQTALPSSMHAAIPELSVYLTGSFGNGTRIDYGSGHELNFLAWLGGIAMLGGFTEQDYEAIVLKIFVQYLELARKIQRTYTLEPAGSHGVWGLDDHQFLPYIWGSAQMIGHPRLKPKSILNKDTIEAMANENMYFRCIQYIHQVKRGPFHEHSPMLFDISAVLTWNKVNTGMVKMYIAEVLKKVPVVQHFLFGHLFPFEPLDNQ</sequence>
<dbReference type="FunFam" id="1.20.120.1150:FF:000002">
    <property type="entry name" value="Serine/threonine-protein phosphatase 2A activator"/>
    <property type="match status" value="1"/>
</dbReference>
<dbReference type="PIRSF" id="PIRSF016325">
    <property type="entry name" value="Phstyr_phstse_ac"/>
    <property type="match status" value="1"/>
</dbReference>
<dbReference type="InterPro" id="IPR043170">
    <property type="entry name" value="PTPA_C_lid"/>
</dbReference>
<reference evidence="8 9" key="1">
    <citation type="submission" date="2023-03" db="EMBL/GenBank/DDBJ databases">
        <title>Genome sequence of Lichtheimia ornata CBS 291.66.</title>
        <authorList>
            <person name="Mohabir J.T."/>
            <person name="Shea T.P."/>
            <person name="Kurbessoian T."/>
            <person name="Berby B."/>
            <person name="Fontaine J."/>
            <person name="Livny J."/>
            <person name="Gnirke A."/>
            <person name="Stajich J.E."/>
            <person name="Cuomo C.A."/>
        </authorList>
    </citation>
    <scope>NUCLEOTIDE SEQUENCE [LARGE SCALE GENOMIC DNA]</scope>
    <source>
        <strain evidence="8">CBS 291.66</strain>
    </source>
</reference>
<name>A0AAD7UUB5_9FUNG</name>
<comment type="subcellular location">
    <subcellularLocation>
        <location evidence="2 7">Cytoplasm</location>
    </subcellularLocation>
</comment>
<dbReference type="Proteomes" id="UP001234581">
    <property type="component" value="Unassembled WGS sequence"/>
</dbReference>
<dbReference type="CDD" id="cd04087">
    <property type="entry name" value="PTPA"/>
    <property type="match status" value="1"/>
</dbReference>
<dbReference type="RefSeq" id="XP_058338521.1">
    <property type="nucleotide sequence ID" value="XM_058490732.1"/>
</dbReference>
<dbReference type="GO" id="GO:0005634">
    <property type="term" value="C:nucleus"/>
    <property type="evidence" value="ECO:0007669"/>
    <property type="project" value="TreeGrafter"/>
</dbReference>
<evidence type="ECO:0000256" key="1">
    <source>
        <dbReference type="ARBA" id="ARBA00000971"/>
    </source>
</evidence>
<organism evidence="8 9">
    <name type="scientific">Lichtheimia ornata</name>
    <dbReference type="NCBI Taxonomy" id="688661"/>
    <lineage>
        <taxon>Eukaryota</taxon>
        <taxon>Fungi</taxon>
        <taxon>Fungi incertae sedis</taxon>
        <taxon>Mucoromycota</taxon>
        <taxon>Mucoromycotina</taxon>
        <taxon>Mucoromycetes</taxon>
        <taxon>Mucorales</taxon>
        <taxon>Lichtheimiaceae</taxon>
        <taxon>Lichtheimia</taxon>
    </lineage>
</organism>